<evidence type="ECO:0000256" key="1">
    <source>
        <dbReference type="SAM" id="SignalP"/>
    </source>
</evidence>
<feature type="signal peptide" evidence="1">
    <location>
        <begin position="1"/>
        <end position="23"/>
    </location>
</feature>
<dbReference type="AlphaFoldDB" id="A0A098BIV7"/>
<organism evidence="2 3">
    <name type="scientific">Rhodococcus ruber</name>
    <dbReference type="NCBI Taxonomy" id="1830"/>
    <lineage>
        <taxon>Bacteria</taxon>
        <taxon>Bacillati</taxon>
        <taxon>Actinomycetota</taxon>
        <taxon>Actinomycetes</taxon>
        <taxon>Mycobacteriales</taxon>
        <taxon>Nocardiaceae</taxon>
        <taxon>Rhodococcus</taxon>
    </lineage>
</organism>
<dbReference type="eggNOG" id="COG3386">
    <property type="taxonomic scope" value="Bacteria"/>
</dbReference>
<dbReference type="RefSeq" id="WP_040271791.1">
    <property type="nucleotide sequence ID" value="NZ_CP129899.1"/>
</dbReference>
<evidence type="ECO:0000313" key="3">
    <source>
        <dbReference type="Proteomes" id="UP000042997"/>
    </source>
</evidence>
<dbReference type="OrthoDB" id="9768084at2"/>
<reference evidence="2 3" key="1">
    <citation type="journal article" date="2014" name="Genome Announc.">
        <title>Draft Genome Sequence of Propane- and Butane-Oxidizing Actinobacterium Rhodococcus ruber IEGM 231.</title>
        <authorList>
            <person name="Ivshina I.B."/>
            <person name="Kuyukina M.S."/>
            <person name="Krivoruchko A.V."/>
            <person name="Barbe V."/>
            <person name="Fischer C."/>
        </authorList>
    </citation>
    <scope>NUCLEOTIDE SEQUENCE [LARGE SCALE GENOMIC DNA]</scope>
</reference>
<dbReference type="Proteomes" id="UP000042997">
    <property type="component" value="Unassembled WGS sequence"/>
</dbReference>
<evidence type="ECO:0008006" key="4">
    <source>
        <dbReference type="Google" id="ProtNLM"/>
    </source>
</evidence>
<evidence type="ECO:0000313" key="2">
    <source>
        <dbReference type="EMBL" id="CDZ88653.1"/>
    </source>
</evidence>
<dbReference type="InterPro" id="IPR011042">
    <property type="entry name" value="6-blade_b-propeller_TolB-like"/>
</dbReference>
<feature type="chain" id="PRO_5001933067" description="SMP-30/Gluconolactonase/LRE-like region domain-containing protein" evidence="1">
    <location>
        <begin position="24"/>
        <end position="308"/>
    </location>
</feature>
<dbReference type="Gene3D" id="2.120.10.30">
    <property type="entry name" value="TolB, C-terminal domain"/>
    <property type="match status" value="1"/>
</dbReference>
<keyword evidence="1" id="KW-0732">Signal</keyword>
<name>A0A098BIV7_9NOCA</name>
<proteinExistence type="predicted"/>
<accession>A0A098BIV7</accession>
<protein>
    <recommendedName>
        <fullName evidence="4">SMP-30/Gluconolactonase/LRE-like region domain-containing protein</fullName>
    </recommendedName>
</protein>
<dbReference type="SUPFAM" id="SSF63829">
    <property type="entry name" value="Calcium-dependent phosphotriesterase"/>
    <property type="match status" value="1"/>
</dbReference>
<dbReference type="EMBL" id="CCSD01000054">
    <property type="protein sequence ID" value="CDZ88653.1"/>
    <property type="molecule type" value="Genomic_DNA"/>
</dbReference>
<gene>
    <name evidence="2" type="ORF">RHRU231_430031</name>
</gene>
<sequence>MDRKAAGLALAVGLLAGGAPAAAAPAPTSCTPWRVDVVASGLGILENLAFDGRGGLLASASTPAGGGSLLTLTPDGRADTVVAEVPAPGGIVVDEGTAFFTTGNGTVSGLLGRTDGTLEAVDLDTGARRTVAAGLTMPNGLVRLPGGDFLVSRNLGSPPGLTRVPVDGRAPETLRTDLGSVNGLAIEGKTVYAATTFDPTTRIHALDADDLDGPARTLDPSGPGPLETADDLDVGPDGALYVPLNVAGRILRVDPVTGAGCTIATGVPFVSAVAFGDGPGWDPDVLYTTGFDGSVHAVRPVRDAGEPS</sequence>